<dbReference type="EMBL" id="CAJNOH010000593">
    <property type="protein sequence ID" value="CAF1083519.1"/>
    <property type="molecule type" value="Genomic_DNA"/>
</dbReference>
<dbReference type="Proteomes" id="UP000663882">
    <property type="component" value="Unassembled WGS sequence"/>
</dbReference>
<dbReference type="AlphaFoldDB" id="A0A815BEH1"/>
<evidence type="ECO:0000313" key="4">
    <source>
        <dbReference type="EMBL" id="CAF1306569.1"/>
    </source>
</evidence>
<evidence type="ECO:0000313" key="2">
    <source>
        <dbReference type="EMBL" id="CAF1083842.1"/>
    </source>
</evidence>
<dbReference type="EMBL" id="CAJNOU010001911">
    <property type="protein sequence ID" value="CAF1268331.1"/>
    <property type="molecule type" value="Genomic_DNA"/>
</dbReference>
<evidence type="ECO:0000313" key="9">
    <source>
        <dbReference type="Proteomes" id="UP000663870"/>
    </source>
</evidence>
<proteinExistence type="predicted"/>
<evidence type="ECO:0000313" key="7">
    <source>
        <dbReference type="EMBL" id="CAF3872586.1"/>
    </source>
</evidence>
<comment type="caution">
    <text evidence="3">The sequence shown here is derived from an EMBL/GenBank/DDBJ whole genome shotgun (WGS) entry which is preliminary data.</text>
</comment>
<dbReference type="EMBL" id="CAJNOT010002332">
    <property type="protein sequence ID" value="CAF1306569.1"/>
    <property type="molecule type" value="Genomic_DNA"/>
</dbReference>
<dbReference type="Proteomes" id="UP000663864">
    <property type="component" value="Unassembled WGS sequence"/>
</dbReference>
<dbReference type="Proteomes" id="UP000663836">
    <property type="component" value="Unassembled WGS sequence"/>
</dbReference>
<evidence type="ECO:0000313" key="10">
    <source>
        <dbReference type="Proteomes" id="UP000663889"/>
    </source>
</evidence>
<accession>A0A815BEH1</accession>
<dbReference type="OrthoDB" id="10049414at2759"/>
<protein>
    <submittedName>
        <fullName evidence="3">Uncharacterized protein</fullName>
    </submittedName>
</protein>
<evidence type="ECO:0000313" key="6">
    <source>
        <dbReference type="EMBL" id="CAF3748533.1"/>
    </source>
</evidence>
<evidence type="ECO:0000313" key="3">
    <source>
        <dbReference type="EMBL" id="CAF1268331.1"/>
    </source>
</evidence>
<dbReference type="EMBL" id="CAJOAX010001825">
    <property type="protein sequence ID" value="CAF3748533.1"/>
    <property type="molecule type" value="Genomic_DNA"/>
</dbReference>
<organism evidence="3 10">
    <name type="scientific">Rotaria sordida</name>
    <dbReference type="NCBI Taxonomy" id="392033"/>
    <lineage>
        <taxon>Eukaryota</taxon>
        <taxon>Metazoa</taxon>
        <taxon>Spiralia</taxon>
        <taxon>Gnathifera</taxon>
        <taxon>Rotifera</taxon>
        <taxon>Eurotatoria</taxon>
        <taxon>Bdelloidea</taxon>
        <taxon>Philodinida</taxon>
        <taxon>Philodinidae</taxon>
        <taxon>Rotaria</taxon>
    </lineage>
</organism>
<sequence>MANGCCRNDLCIKKETQLHLALLREELLTNFNTLLIDRIRFLEQTINRLSLISSSSSSTPTNSLPILTDTHISLKPITINQLTPPLSSSLLRRSSSAGAAFLQNPIDLNLIESEINARSYPSSVDLSNKDELRKRFLSTKKFFHRQNRTSLEYNTTYLSIPIYRQWTSSTVDLPSSTIITNEKGRLESRRFACDVDDNDVRAFKAMVYMEQARKQHIRPLTRLRQVLGISSNSNTGNLTLNNLKKQTNF</sequence>
<dbReference type="EMBL" id="CAJOBE010007770">
    <property type="protein sequence ID" value="CAF4045432.1"/>
    <property type="molecule type" value="Genomic_DNA"/>
</dbReference>
<dbReference type="EMBL" id="CAJOBD010002312">
    <property type="protein sequence ID" value="CAF3872586.1"/>
    <property type="molecule type" value="Genomic_DNA"/>
</dbReference>
<dbReference type="Proteomes" id="UP000663854">
    <property type="component" value="Unassembled WGS sequence"/>
</dbReference>
<dbReference type="Proteomes" id="UP000663823">
    <property type="component" value="Unassembled WGS sequence"/>
</dbReference>
<dbReference type="Proteomes" id="UP000663889">
    <property type="component" value="Unassembled WGS sequence"/>
</dbReference>
<dbReference type="EMBL" id="CAJNOO010001037">
    <property type="protein sequence ID" value="CAF1083842.1"/>
    <property type="molecule type" value="Genomic_DNA"/>
</dbReference>
<reference evidence="3" key="1">
    <citation type="submission" date="2021-02" db="EMBL/GenBank/DDBJ databases">
        <authorList>
            <person name="Nowell W R."/>
        </authorList>
    </citation>
    <scope>NUCLEOTIDE SEQUENCE</scope>
</reference>
<name>A0A815BEH1_9BILA</name>
<evidence type="ECO:0000313" key="5">
    <source>
        <dbReference type="EMBL" id="CAF1378394.1"/>
    </source>
</evidence>
<dbReference type="EMBL" id="CAJNOL010001537">
    <property type="protein sequence ID" value="CAF1378394.1"/>
    <property type="molecule type" value="Genomic_DNA"/>
</dbReference>
<evidence type="ECO:0000313" key="1">
    <source>
        <dbReference type="EMBL" id="CAF1083519.1"/>
    </source>
</evidence>
<dbReference type="Proteomes" id="UP000663870">
    <property type="component" value="Unassembled WGS sequence"/>
</dbReference>
<keyword evidence="9" id="KW-1185">Reference proteome</keyword>
<dbReference type="Proteomes" id="UP000663874">
    <property type="component" value="Unassembled WGS sequence"/>
</dbReference>
<gene>
    <name evidence="8" type="ORF">FNK824_LOCUS28419</name>
    <name evidence="7" type="ORF">JBS370_LOCUS19390</name>
    <name evidence="5" type="ORF">JXQ802_LOCUS33532</name>
    <name evidence="6" type="ORF">OTI717_LOCUS15443</name>
    <name evidence="1" type="ORF">PYM288_LOCUS18796</name>
    <name evidence="2" type="ORF">RFH988_LOCUS18439</name>
    <name evidence="3" type="ORF">SEV965_LOCUS24610</name>
    <name evidence="4" type="ORF">ZHD862_LOCUS28253</name>
</gene>
<evidence type="ECO:0000313" key="8">
    <source>
        <dbReference type="EMBL" id="CAF4045432.1"/>
    </source>
</evidence>